<dbReference type="Proteomes" id="UP001341840">
    <property type="component" value="Unassembled WGS sequence"/>
</dbReference>
<keyword evidence="2" id="KW-1185">Reference proteome</keyword>
<evidence type="ECO:0000313" key="1">
    <source>
        <dbReference type="EMBL" id="MED6110327.1"/>
    </source>
</evidence>
<protein>
    <submittedName>
        <fullName evidence="1">Uncharacterized protein</fullName>
    </submittedName>
</protein>
<dbReference type="EMBL" id="JASCZI010000234">
    <property type="protein sequence ID" value="MED6110327.1"/>
    <property type="molecule type" value="Genomic_DNA"/>
</dbReference>
<comment type="caution">
    <text evidence="1">The sequence shown here is derived from an EMBL/GenBank/DDBJ whole genome shotgun (WGS) entry which is preliminary data.</text>
</comment>
<evidence type="ECO:0000313" key="2">
    <source>
        <dbReference type="Proteomes" id="UP001341840"/>
    </source>
</evidence>
<sequence>MGRQRLSVDWTLHVITENAHVAITGPKTVFDVGFMEPQLGVGSRSNDVAIDAYANPNIMQDCESIALGRGVLNLFDKQSNNG</sequence>
<proteinExistence type="predicted"/>
<gene>
    <name evidence="1" type="ORF">PIB30_041830</name>
</gene>
<accession>A0ABU6QEH7</accession>
<name>A0ABU6QEH7_9FABA</name>
<organism evidence="1 2">
    <name type="scientific">Stylosanthes scabra</name>
    <dbReference type="NCBI Taxonomy" id="79078"/>
    <lineage>
        <taxon>Eukaryota</taxon>
        <taxon>Viridiplantae</taxon>
        <taxon>Streptophyta</taxon>
        <taxon>Embryophyta</taxon>
        <taxon>Tracheophyta</taxon>
        <taxon>Spermatophyta</taxon>
        <taxon>Magnoliopsida</taxon>
        <taxon>eudicotyledons</taxon>
        <taxon>Gunneridae</taxon>
        <taxon>Pentapetalae</taxon>
        <taxon>rosids</taxon>
        <taxon>fabids</taxon>
        <taxon>Fabales</taxon>
        <taxon>Fabaceae</taxon>
        <taxon>Papilionoideae</taxon>
        <taxon>50 kb inversion clade</taxon>
        <taxon>dalbergioids sensu lato</taxon>
        <taxon>Dalbergieae</taxon>
        <taxon>Pterocarpus clade</taxon>
        <taxon>Stylosanthes</taxon>
    </lineage>
</organism>
<reference evidence="1 2" key="1">
    <citation type="journal article" date="2023" name="Plants (Basel)">
        <title>Bridging the Gap: Combining Genomics and Transcriptomics Approaches to Understand Stylosanthes scabra, an Orphan Legume from the Brazilian Caatinga.</title>
        <authorList>
            <person name="Ferreira-Neto J.R.C."/>
            <person name="da Silva M.D."/>
            <person name="Binneck E."/>
            <person name="de Melo N.F."/>
            <person name="da Silva R.H."/>
            <person name="de Melo A.L.T.M."/>
            <person name="Pandolfi V."/>
            <person name="Bustamante F.O."/>
            <person name="Brasileiro-Vidal A.C."/>
            <person name="Benko-Iseppon A.M."/>
        </authorList>
    </citation>
    <scope>NUCLEOTIDE SEQUENCE [LARGE SCALE GENOMIC DNA]</scope>
    <source>
        <tissue evidence="1">Leaves</tissue>
    </source>
</reference>